<evidence type="ECO:0000256" key="1">
    <source>
        <dbReference type="ARBA" id="ARBA00004123"/>
    </source>
</evidence>
<comment type="caution">
    <text evidence="4">The sequence shown here is derived from an EMBL/GenBank/DDBJ whole genome shotgun (WGS) entry which is preliminary data.</text>
</comment>
<organism evidence="4 5">
    <name type="scientific">Folsomia candida</name>
    <name type="common">Springtail</name>
    <dbReference type="NCBI Taxonomy" id="158441"/>
    <lineage>
        <taxon>Eukaryota</taxon>
        <taxon>Metazoa</taxon>
        <taxon>Ecdysozoa</taxon>
        <taxon>Arthropoda</taxon>
        <taxon>Hexapoda</taxon>
        <taxon>Collembola</taxon>
        <taxon>Entomobryomorpha</taxon>
        <taxon>Isotomoidea</taxon>
        <taxon>Isotomidae</taxon>
        <taxon>Proisotominae</taxon>
        <taxon>Folsomia</taxon>
    </lineage>
</organism>
<dbReference type="Pfam" id="PF05225">
    <property type="entry name" value="HTH_psq"/>
    <property type="match status" value="1"/>
</dbReference>
<dbReference type="GO" id="GO:0005634">
    <property type="term" value="C:nucleus"/>
    <property type="evidence" value="ECO:0007669"/>
    <property type="project" value="UniProtKB-SubCell"/>
</dbReference>
<dbReference type="EMBL" id="LNIX01000007">
    <property type="protein sequence ID" value="OXA51913.1"/>
    <property type="molecule type" value="Genomic_DNA"/>
</dbReference>
<name>A0A226E2V8_FOLCA</name>
<feature type="domain" description="HTH psq-type" evidence="3">
    <location>
        <begin position="313"/>
        <end position="353"/>
    </location>
</feature>
<evidence type="ECO:0000313" key="5">
    <source>
        <dbReference type="Proteomes" id="UP000198287"/>
    </source>
</evidence>
<dbReference type="Proteomes" id="UP000198287">
    <property type="component" value="Unassembled WGS sequence"/>
</dbReference>
<dbReference type="InterPro" id="IPR009057">
    <property type="entry name" value="Homeodomain-like_sf"/>
</dbReference>
<sequence length="439" mass="49363">MSMSPPPPSAAIPWGLVFDYDEEGDIQMQAIREEEYAVTNVIEIFHTTIVGPELQLETASSVVGKTISRDFAAGARHRASRRRCSSRRTFKFGFIYAPTLSCSLRLFTNDDSIADELKRWSRLYTNSICALESSECLDRLHPFETHLKLHFTQIYDVLPPATVDYMKSWGDGPMKEDWNLFAKELQLQLPNPREFVVVPVATINAIIDILRHNSEYSTIIQNLHSSLDSAAAIESAAKLNPQPQPNPFWGTVDRVEHNARIAEAVEYVKDTGARHTVAANMMGIPRSTLYDALVVANIPRHKPGAPKKHDYRDEDLAAAVDDVISETLSYGQAAETYKIPYHTIYKNVKKKQEETAAASYDDDGQQQASSPTIQLGPSPLKKRKKTEPVNKDEVEVDDDSDDDEVGITQDPDQKRSRSRRAAAQEVHYCDSSDEDNFYQ</sequence>
<keyword evidence="5" id="KW-1185">Reference proteome</keyword>
<dbReference type="GO" id="GO:0003677">
    <property type="term" value="F:DNA binding"/>
    <property type="evidence" value="ECO:0007669"/>
    <property type="project" value="InterPro"/>
</dbReference>
<feature type="compositionally biased region" description="Acidic residues" evidence="2">
    <location>
        <begin position="394"/>
        <end position="405"/>
    </location>
</feature>
<evidence type="ECO:0000313" key="4">
    <source>
        <dbReference type="EMBL" id="OXA51913.1"/>
    </source>
</evidence>
<accession>A0A226E2V8</accession>
<dbReference type="AlphaFoldDB" id="A0A226E2V8"/>
<comment type="subcellular location">
    <subcellularLocation>
        <location evidence="1">Nucleus</location>
    </subcellularLocation>
</comment>
<reference evidence="4 5" key="1">
    <citation type="submission" date="2015-12" db="EMBL/GenBank/DDBJ databases">
        <title>The genome of Folsomia candida.</title>
        <authorList>
            <person name="Faddeeva A."/>
            <person name="Derks M.F."/>
            <person name="Anvar Y."/>
            <person name="Smit S."/>
            <person name="Van Straalen N."/>
            <person name="Roelofs D."/>
        </authorList>
    </citation>
    <scope>NUCLEOTIDE SEQUENCE [LARGE SCALE GENOMIC DNA]</scope>
    <source>
        <strain evidence="4 5">VU population</strain>
        <tissue evidence="4">Whole body</tissue>
    </source>
</reference>
<dbReference type="InterPro" id="IPR007889">
    <property type="entry name" value="HTH_Psq"/>
</dbReference>
<feature type="region of interest" description="Disordered" evidence="2">
    <location>
        <begin position="356"/>
        <end position="439"/>
    </location>
</feature>
<protein>
    <recommendedName>
        <fullName evidence="3">HTH psq-type domain-containing protein</fullName>
    </recommendedName>
</protein>
<gene>
    <name evidence="4" type="ORF">Fcan01_13121</name>
</gene>
<dbReference type="Gene3D" id="1.10.10.60">
    <property type="entry name" value="Homeodomain-like"/>
    <property type="match status" value="1"/>
</dbReference>
<proteinExistence type="predicted"/>
<feature type="compositionally biased region" description="Polar residues" evidence="2">
    <location>
        <begin position="365"/>
        <end position="375"/>
    </location>
</feature>
<dbReference type="SUPFAM" id="SSF46689">
    <property type="entry name" value="Homeodomain-like"/>
    <property type="match status" value="1"/>
</dbReference>
<evidence type="ECO:0000256" key="2">
    <source>
        <dbReference type="SAM" id="MobiDB-lite"/>
    </source>
</evidence>
<evidence type="ECO:0000259" key="3">
    <source>
        <dbReference type="Pfam" id="PF05225"/>
    </source>
</evidence>